<dbReference type="EMBL" id="JABWAB010000001">
    <property type="protein sequence ID" value="KAF6059534.1"/>
    <property type="molecule type" value="Genomic_DNA"/>
</dbReference>
<keyword evidence="2" id="KW-0560">Oxidoreductase</keyword>
<reference evidence="3" key="1">
    <citation type="submission" date="2020-03" db="EMBL/GenBank/DDBJ databases">
        <title>FDA dAtabase for Regulatory Grade micrObial Sequences (FDA-ARGOS): Supporting development and validation of Infectious Disease Dx tests.</title>
        <authorList>
            <person name="Campos J."/>
            <person name="Goldberg B."/>
            <person name="Tallon L."/>
            <person name="Sadzewicz L."/>
            <person name="Vavikolanu K."/>
            <person name="Mehta A."/>
            <person name="Aluvathingal J."/>
            <person name="Nadendla S."/>
            <person name="Nandy P."/>
            <person name="Geyer C."/>
            <person name="Yan Y."/>
            <person name="Sichtig H."/>
        </authorList>
    </citation>
    <scope>NUCLEOTIDE SEQUENCE [LARGE SCALE GENOMIC DNA]</scope>
    <source>
        <strain evidence="3">FDAARGOS_652</strain>
    </source>
</reference>
<comment type="similarity">
    <text evidence="1">Belongs to the short-chain dehydrogenases/reductases (SDR) family.</text>
</comment>
<dbReference type="SUPFAM" id="SSF51735">
    <property type="entry name" value="NAD(P)-binding Rossmann-fold domains"/>
    <property type="match status" value="1"/>
</dbReference>
<proteinExistence type="inferred from homology"/>
<dbReference type="AlphaFoldDB" id="A0A8X7TDK4"/>
<comment type="caution">
    <text evidence="3">The sequence shown here is derived from an EMBL/GenBank/DDBJ whole genome shotgun (WGS) entry which is preliminary data.</text>
</comment>
<dbReference type="InterPro" id="IPR002347">
    <property type="entry name" value="SDR_fam"/>
</dbReference>
<dbReference type="GO" id="GO:0000140">
    <property type="term" value="F:acylglycerone-phosphate reductase (NADP+) activity"/>
    <property type="evidence" value="ECO:0007669"/>
    <property type="project" value="TreeGrafter"/>
</dbReference>
<sequence>MAKLRDNYGVKIFKLDVTNSSSVKDAKTYIQEETLGNHLDILFNNAGQTCQVPTTDVTDEQFAQCFKVNVFGAILNPFPFSCVYTATKATIESYASVLRIEMKPFKVKVINFITGMVRTNIEDTRGLPETSLFNVPGMKEAFEEIRLGVTKNNPTPADSYAKQVVDDFEKAKLGGSLHLYHAKMAFILGFISPLLPRCILEGILIRKLKLTGPFEYLKEKYTD</sequence>
<dbReference type="Gene3D" id="3.40.50.720">
    <property type="entry name" value="NAD(P)-binding Rossmann-like Domain"/>
    <property type="match status" value="2"/>
</dbReference>
<dbReference type="Proteomes" id="UP000590412">
    <property type="component" value="Unassembled WGS sequence"/>
</dbReference>
<dbReference type="GO" id="GO:0005783">
    <property type="term" value="C:endoplasmic reticulum"/>
    <property type="evidence" value="ECO:0007669"/>
    <property type="project" value="TreeGrafter"/>
</dbReference>
<dbReference type="PANTHER" id="PTHR44169">
    <property type="entry name" value="NADPH-DEPENDENT 1-ACYLDIHYDROXYACETONE PHOSPHATE REDUCTASE"/>
    <property type="match status" value="1"/>
</dbReference>
<dbReference type="GO" id="GO:0019433">
    <property type="term" value="P:triglyceride catabolic process"/>
    <property type="evidence" value="ECO:0007669"/>
    <property type="project" value="TreeGrafter"/>
</dbReference>
<accession>A0A8X7TDK4</accession>
<dbReference type="InterPro" id="IPR036291">
    <property type="entry name" value="NAD(P)-bd_dom_sf"/>
</dbReference>
<dbReference type="GO" id="GO:0005811">
    <property type="term" value="C:lipid droplet"/>
    <property type="evidence" value="ECO:0007669"/>
    <property type="project" value="TreeGrafter"/>
</dbReference>
<dbReference type="Pfam" id="PF00106">
    <property type="entry name" value="adh_short"/>
    <property type="match status" value="2"/>
</dbReference>
<gene>
    <name evidence="3" type="ORF">FOB60_001116</name>
</gene>
<dbReference type="GO" id="GO:0006654">
    <property type="term" value="P:phosphatidic acid biosynthetic process"/>
    <property type="evidence" value="ECO:0007669"/>
    <property type="project" value="TreeGrafter"/>
</dbReference>
<evidence type="ECO:0000256" key="2">
    <source>
        <dbReference type="ARBA" id="ARBA00023002"/>
    </source>
</evidence>
<evidence type="ECO:0000313" key="4">
    <source>
        <dbReference type="Proteomes" id="UP000590412"/>
    </source>
</evidence>
<dbReference type="GO" id="GO:0004806">
    <property type="term" value="F:triacylglycerol lipase activity"/>
    <property type="evidence" value="ECO:0007669"/>
    <property type="project" value="TreeGrafter"/>
</dbReference>
<organism evidence="3 4">
    <name type="scientific">Candida parapsilosis</name>
    <name type="common">Yeast</name>
    <dbReference type="NCBI Taxonomy" id="5480"/>
    <lineage>
        <taxon>Eukaryota</taxon>
        <taxon>Fungi</taxon>
        <taxon>Dikarya</taxon>
        <taxon>Ascomycota</taxon>
        <taxon>Saccharomycotina</taxon>
        <taxon>Pichiomycetes</taxon>
        <taxon>Debaryomycetaceae</taxon>
        <taxon>Candida/Lodderomyces clade</taxon>
        <taxon>Candida</taxon>
    </lineage>
</organism>
<name>A0A8X7TDK4_CANPA</name>
<evidence type="ECO:0000313" key="3">
    <source>
        <dbReference type="EMBL" id="KAF6059534.1"/>
    </source>
</evidence>
<evidence type="ECO:0000256" key="1">
    <source>
        <dbReference type="ARBA" id="ARBA00006484"/>
    </source>
</evidence>
<protein>
    <submittedName>
        <fullName evidence="3">Short chain dehydrogenase family protein</fullName>
    </submittedName>
</protein>
<dbReference type="PANTHER" id="PTHR44169:SF6">
    <property type="entry name" value="NADPH-DEPENDENT 1-ACYLDIHYDROXYACETONE PHOSPHATE REDUCTASE"/>
    <property type="match status" value="1"/>
</dbReference>